<feature type="region of interest" description="Disordered" evidence="1">
    <location>
        <begin position="368"/>
        <end position="387"/>
    </location>
</feature>
<evidence type="ECO:0000313" key="4">
    <source>
        <dbReference type="Proteomes" id="UP000515512"/>
    </source>
</evidence>
<gene>
    <name evidence="3" type="ORF">H0264_16290</name>
</gene>
<dbReference type="EMBL" id="CP059399">
    <property type="protein sequence ID" value="QLY33581.1"/>
    <property type="molecule type" value="Genomic_DNA"/>
</dbReference>
<protein>
    <submittedName>
        <fullName evidence="3">DUF2236 domain-containing protein</fullName>
    </submittedName>
</protein>
<evidence type="ECO:0000313" key="3">
    <source>
        <dbReference type="EMBL" id="QLY33581.1"/>
    </source>
</evidence>
<name>A0A7D6VD22_9NOCA</name>
<dbReference type="AlphaFoldDB" id="A0A7D6VD22"/>
<dbReference type="KEGG" id="nhu:H0264_16290"/>
<dbReference type="GO" id="GO:0016491">
    <property type="term" value="F:oxidoreductase activity"/>
    <property type="evidence" value="ECO:0007669"/>
    <property type="project" value="InterPro"/>
</dbReference>
<dbReference type="PANTHER" id="PTHR37539">
    <property type="entry name" value="SECRETED PROTEIN-RELATED"/>
    <property type="match status" value="1"/>
</dbReference>
<sequence>MSARRLAPDDAVDRALAGMSRTDTVIDSVVTDFANLGRGAGWQLLAEALRTRNPAPPGAPDSLRELLTPLLSPPPWFDPVLAAHGARVWWRFAPAVIIGLGGSLLTAYNFGDLNKPQALNSRSEKMAARRYEETARWVLSATAPGAVTPGGPGFDATIRIRFVHAMVRRHLRTSGRWRADLWAEPIHTTGMALTIDGFLLLPLAMYDLFGMPLTEPESESVRHLWHWIGHLMGVPDPLLPHTFTDAENLSRAALTLFAPPDADTELLTRALLRGGLRAERVLPQPLWRYTAPILRPAVSTLIWGGTGRIVNAYNNPDTPPPRNHPAVLALRQAARIREPLRRRGLLGTDQDIAVRQRGILSGALDAMRASTEPVTPEHAVTPARTHT</sequence>
<dbReference type="Proteomes" id="UP000515512">
    <property type="component" value="Chromosome"/>
</dbReference>
<dbReference type="PANTHER" id="PTHR37539:SF1">
    <property type="entry name" value="ER-BOUND OXYGENASE MPAB_MPAB'_RUBBER OXYGENASE CATALYTIC DOMAIN-CONTAINING PROTEIN"/>
    <property type="match status" value="1"/>
</dbReference>
<proteinExistence type="predicted"/>
<feature type="domain" description="ER-bound oxygenase mpaB/mpaB'/Rubber oxygenase catalytic" evidence="2">
    <location>
        <begin position="120"/>
        <end position="302"/>
    </location>
</feature>
<dbReference type="RefSeq" id="WP_181584745.1">
    <property type="nucleotide sequence ID" value="NZ_CP059399.1"/>
</dbReference>
<reference evidence="3 4" key="1">
    <citation type="submission" date="2020-07" db="EMBL/GenBank/DDBJ databases">
        <authorList>
            <person name="Zhuang K."/>
            <person name="Ran Y."/>
        </authorList>
    </citation>
    <scope>NUCLEOTIDE SEQUENCE [LARGE SCALE GENOMIC DNA]</scope>
    <source>
        <strain evidence="3 4">WCH-YHL-001</strain>
    </source>
</reference>
<organism evidence="3 4">
    <name type="scientific">Nocardia huaxiensis</name>
    <dbReference type="NCBI Taxonomy" id="2755382"/>
    <lineage>
        <taxon>Bacteria</taxon>
        <taxon>Bacillati</taxon>
        <taxon>Actinomycetota</taxon>
        <taxon>Actinomycetes</taxon>
        <taxon>Mycobacteriales</taxon>
        <taxon>Nocardiaceae</taxon>
        <taxon>Nocardia</taxon>
    </lineage>
</organism>
<evidence type="ECO:0000256" key="1">
    <source>
        <dbReference type="SAM" id="MobiDB-lite"/>
    </source>
</evidence>
<dbReference type="InterPro" id="IPR018713">
    <property type="entry name" value="MPAB/Lcp_cat_dom"/>
</dbReference>
<dbReference type="Pfam" id="PF09995">
    <property type="entry name" value="MPAB_Lcp_cat"/>
    <property type="match status" value="1"/>
</dbReference>
<accession>A0A7D6VD22</accession>
<keyword evidence="4" id="KW-1185">Reference proteome</keyword>
<evidence type="ECO:0000259" key="2">
    <source>
        <dbReference type="Pfam" id="PF09995"/>
    </source>
</evidence>
<dbReference type="InterPro" id="IPR037473">
    <property type="entry name" value="Lcp-like"/>
</dbReference>